<proteinExistence type="inferred from homology"/>
<keyword evidence="8" id="KW-0449">Lipoprotein</keyword>
<dbReference type="Pfam" id="PF15127">
    <property type="entry name" value="SmAKAP"/>
    <property type="match status" value="1"/>
</dbReference>
<evidence type="ECO:0000256" key="5">
    <source>
        <dbReference type="ARBA" id="ARBA00022707"/>
    </source>
</evidence>
<dbReference type="EMBL" id="CABDUW010001491">
    <property type="protein sequence ID" value="VTJ82056.1"/>
    <property type="molecule type" value="Genomic_DNA"/>
</dbReference>
<evidence type="ECO:0000313" key="10">
    <source>
        <dbReference type="EMBL" id="VTJ82056.1"/>
    </source>
</evidence>
<keyword evidence="6" id="KW-0472">Membrane</keyword>
<comment type="caution">
    <text evidence="10">The sequence shown here is derived from an EMBL/GenBank/DDBJ whole genome shotgun (WGS) entry which is preliminary data.</text>
</comment>
<protein>
    <recommendedName>
        <fullName evidence="3">Small membrane A-kinase anchor protein</fullName>
    </recommendedName>
</protein>
<evidence type="ECO:0000256" key="4">
    <source>
        <dbReference type="ARBA" id="ARBA00022475"/>
    </source>
</evidence>
<evidence type="ECO:0000256" key="6">
    <source>
        <dbReference type="ARBA" id="ARBA00023136"/>
    </source>
</evidence>
<comment type="similarity">
    <text evidence="2">Belongs to the small membrane AKAP family.</text>
</comment>
<dbReference type="PANTHER" id="PTHR36471">
    <property type="entry name" value="SMALL MEMBRANE A-KINASE ANCHOR PROTEIN"/>
    <property type="match status" value="1"/>
</dbReference>
<dbReference type="InterPro" id="IPR027969">
    <property type="entry name" value="Small_membr_AKAP"/>
</dbReference>
<keyword evidence="5" id="KW-0519">Myristate</keyword>
<dbReference type="AlphaFoldDB" id="A0A5E4CJN8"/>
<keyword evidence="11" id="KW-1185">Reference proteome</keyword>
<evidence type="ECO:0000256" key="7">
    <source>
        <dbReference type="ARBA" id="ARBA00023139"/>
    </source>
</evidence>
<evidence type="ECO:0000256" key="1">
    <source>
        <dbReference type="ARBA" id="ARBA00004236"/>
    </source>
</evidence>
<dbReference type="PANTHER" id="PTHR36471:SF1">
    <property type="entry name" value="SMALL MEMBRANE A-KINASE ANCHOR PROTEIN"/>
    <property type="match status" value="1"/>
</dbReference>
<dbReference type="GO" id="GO:0034237">
    <property type="term" value="F:protein kinase A regulatory subunit binding"/>
    <property type="evidence" value="ECO:0007669"/>
    <property type="project" value="InterPro"/>
</dbReference>
<feature type="compositionally biased region" description="Polar residues" evidence="9">
    <location>
        <begin position="1"/>
        <end position="12"/>
    </location>
</feature>
<comment type="subcellular location">
    <subcellularLocation>
        <location evidence="1">Cell membrane</location>
    </subcellularLocation>
</comment>
<accession>A0A5E4CJN8</accession>
<evidence type="ECO:0000313" key="11">
    <source>
        <dbReference type="Proteomes" id="UP000335636"/>
    </source>
</evidence>
<keyword evidence="7" id="KW-0564">Palmitate</keyword>
<feature type="region of interest" description="Disordered" evidence="9">
    <location>
        <begin position="1"/>
        <end position="23"/>
    </location>
</feature>
<dbReference type="Proteomes" id="UP000335636">
    <property type="component" value="Unassembled WGS sequence"/>
</dbReference>
<evidence type="ECO:0000256" key="3">
    <source>
        <dbReference type="ARBA" id="ARBA00016882"/>
    </source>
</evidence>
<reference evidence="10" key="1">
    <citation type="submission" date="2019-04" db="EMBL/GenBank/DDBJ databases">
        <authorList>
            <person name="Alioto T."/>
            <person name="Alioto T."/>
        </authorList>
    </citation>
    <scope>NUCLEOTIDE SEQUENCE [LARGE SCALE GENOMIC DNA]</scope>
</reference>
<gene>
    <name evidence="10" type="ORF">MONAX_5E017269</name>
</gene>
<evidence type="ECO:0000256" key="8">
    <source>
        <dbReference type="ARBA" id="ARBA00023288"/>
    </source>
</evidence>
<dbReference type="GO" id="GO:0005886">
    <property type="term" value="C:plasma membrane"/>
    <property type="evidence" value="ECO:0007669"/>
    <property type="project" value="UniProtKB-SubCell"/>
</dbReference>
<evidence type="ECO:0000256" key="2">
    <source>
        <dbReference type="ARBA" id="ARBA00007307"/>
    </source>
</evidence>
<keyword evidence="4" id="KW-1003">Cell membrane</keyword>
<organism evidence="10 11">
    <name type="scientific">Marmota monax</name>
    <name type="common">Woodchuck</name>
    <dbReference type="NCBI Taxonomy" id="9995"/>
    <lineage>
        <taxon>Eukaryota</taxon>
        <taxon>Metazoa</taxon>
        <taxon>Chordata</taxon>
        <taxon>Craniata</taxon>
        <taxon>Vertebrata</taxon>
        <taxon>Euteleostomi</taxon>
        <taxon>Mammalia</taxon>
        <taxon>Eutheria</taxon>
        <taxon>Euarchontoglires</taxon>
        <taxon>Glires</taxon>
        <taxon>Rodentia</taxon>
        <taxon>Sciuromorpha</taxon>
        <taxon>Sciuridae</taxon>
        <taxon>Xerinae</taxon>
        <taxon>Marmotini</taxon>
        <taxon>Marmota</taxon>
    </lineage>
</organism>
<sequence length="101" mass="11697">MGCMKSKQTFPFPTTFAPEKQDENEETFMPEHEFLPRMPSPVHVNEEVKKPPVPNIVVLEYAHHLSQEILHDALQQWARNNIKYYDIPYIESDSEGLDAVG</sequence>
<evidence type="ECO:0000256" key="9">
    <source>
        <dbReference type="SAM" id="MobiDB-lite"/>
    </source>
</evidence>
<name>A0A5E4CJN8_MARMO</name>